<sequence length="101" mass="11096">MTMQKQAVLNLLGLARRASRLVTGDNLVLGAIRSREAKLVYVANDASANTRKKFSDKSSYYEVPLVTEFSKMELSQAIGSDRSIIAVVDAGFAKKMQQLLT</sequence>
<evidence type="ECO:0000313" key="6">
    <source>
        <dbReference type="Proteomes" id="UP000234512"/>
    </source>
</evidence>
<accession>K0N5D7</accession>
<dbReference type="SUPFAM" id="SSF55315">
    <property type="entry name" value="L30e-like"/>
    <property type="match status" value="1"/>
</dbReference>
<reference evidence="7 8" key="1">
    <citation type="journal article" date="2018" name="Front. Microbiol.">
        <title>Conversion of Methionine to Cysteine in Lactobacillus paracasei Depends on the Highly Mobile cysK-ctl-cysE Gene Cluster.</title>
        <authorList>
            <person name="Wuthrich D."/>
            <person name="Irmler S."/>
            <person name="Berthoud H."/>
            <person name="Guggenbuhl B."/>
            <person name="Eugster E."/>
            <person name="Bruggmann R."/>
        </authorList>
    </citation>
    <scope>NUCLEOTIDE SEQUENCE [LARGE SCALE GENOMIC DNA]</scope>
    <source>
        <strain evidence="3 8">FAM18157</strain>
        <strain evidence="4 9">FAM18172</strain>
        <strain evidence="5 7">FAM6012</strain>
    </source>
</reference>
<dbReference type="EMBL" id="LKFU01000064">
    <property type="protein sequence ID" value="RND85877.1"/>
    <property type="molecule type" value="Genomic_DNA"/>
</dbReference>
<evidence type="ECO:0000313" key="9">
    <source>
        <dbReference type="Proteomes" id="UP000285532"/>
    </source>
</evidence>
<dbReference type="InterPro" id="IPR004038">
    <property type="entry name" value="Ribosomal_eL8/eL30/eS12/Gad45"/>
</dbReference>
<comment type="caution">
    <text evidence="3">The sequence shown here is derived from an EMBL/GenBank/DDBJ whole genome shotgun (WGS) entry which is preliminary data.</text>
</comment>
<evidence type="ECO:0000313" key="4">
    <source>
        <dbReference type="EMBL" id="RND85877.1"/>
    </source>
</evidence>
<dbReference type="GO" id="GO:0005840">
    <property type="term" value="C:ribosome"/>
    <property type="evidence" value="ECO:0007669"/>
    <property type="project" value="UniProtKB-KW"/>
</dbReference>
<organism evidence="3 8">
    <name type="scientific">Lacticaseibacillus paracasei</name>
    <name type="common">Lactobacillus paracasei</name>
    <dbReference type="NCBI Taxonomy" id="1597"/>
    <lineage>
        <taxon>Bacteria</taxon>
        <taxon>Bacillati</taxon>
        <taxon>Bacillota</taxon>
        <taxon>Bacilli</taxon>
        <taxon>Lactobacillales</taxon>
        <taxon>Lactobacillaceae</taxon>
        <taxon>Lacticaseibacillus</taxon>
    </lineage>
</organism>
<protein>
    <submittedName>
        <fullName evidence="2">50S ribosomal protein L7</fullName>
    </submittedName>
    <submittedName>
        <fullName evidence="3">Putative ribosomal protein YlxQ</fullName>
    </submittedName>
</protein>
<dbReference type="Proteomes" id="UP000285532">
    <property type="component" value="Unassembled WGS sequence"/>
</dbReference>
<evidence type="ECO:0000259" key="1">
    <source>
        <dbReference type="Pfam" id="PF01248"/>
    </source>
</evidence>
<dbReference type="EMBL" id="LKGI01000051">
    <property type="protein sequence ID" value="RNE31217.1"/>
    <property type="molecule type" value="Genomic_DNA"/>
</dbReference>
<dbReference type="OMA" id="ASMNTQK"/>
<dbReference type="OrthoDB" id="9794863at2"/>
<name>A0A0E2MEE4_LACPA</name>
<keyword evidence="3" id="KW-0689">Ribosomal protein</keyword>
<dbReference type="AlphaFoldDB" id="A0A0E2MEE4"/>
<dbReference type="EMBL" id="LKFS01000045">
    <property type="protein sequence ID" value="RND82362.1"/>
    <property type="molecule type" value="Genomic_DNA"/>
</dbReference>
<accession>A0A0E2MEE4</accession>
<evidence type="ECO:0000313" key="3">
    <source>
        <dbReference type="EMBL" id="RND82362.1"/>
    </source>
</evidence>
<keyword evidence="3" id="KW-0687">Ribonucleoprotein</keyword>
<evidence type="ECO:0000313" key="8">
    <source>
        <dbReference type="Proteomes" id="UP000284716"/>
    </source>
</evidence>
<evidence type="ECO:0000313" key="7">
    <source>
        <dbReference type="Proteomes" id="UP000284123"/>
    </source>
</evidence>
<proteinExistence type="predicted"/>
<dbReference type="NCBIfam" id="NF005585">
    <property type="entry name" value="PRK07283.1"/>
    <property type="match status" value="1"/>
</dbReference>
<dbReference type="EMBL" id="PKQJ01000001">
    <property type="protein sequence ID" value="PLC47756.1"/>
    <property type="molecule type" value="Genomic_DNA"/>
</dbReference>
<dbReference type="Proteomes" id="UP000234512">
    <property type="component" value="Unassembled WGS sequence"/>
</dbReference>
<gene>
    <name evidence="2" type="ORF">C0Q90_01720</name>
    <name evidence="3" type="ORF">FAM18157_01066</name>
    <name evidence="4" type="ORF">FAM18172_01666</name>
    <name evidence="5" type="ORF">FAM6012_01094</name>
</gene>
<dbReference type="Pfam" id="PF01248">
    <property type="entry name" value="Ribosomal_L7Ae"/>
    <property type="match status" value="1"/>
</dbReference>
<reference evidence="2 6" key="2">
    <citation type="journal article" date="2018" name="Genome Announc.">
        <title>Draft Genome Sequence of Lactobacillus paracasei DUP 13076, Which Exhibits Potent Antipathogenic Effects against Salmonella enterica Serovars Enteritidis, Typhimurium, and Heidelberg.</title>
        <authorList>
            <person name="Muyyarikkandy M.S."/>
            <person name="Alqahtani F.H."/>
            <person name="Mandoiu I."/>
            <person name="Amalaradjou M.A."/>
        </authorList>
    </citation>
    <scope>NUCLEOTIDE SEQUENCE [LARGE SCALE GENOMIC DNA]</scope>
    <source>
        <strain evidence="2 6">DUP 13076</strain>
    </source>
</reference>
<dbReference type="Proteomes" id="UP000284123">
    <property type="component" value="Unassembled WGS sequence"/>
</dbReference>
<evidence type="ECO:0000313" key="2">
    <source>
        <dbReference type="EMBL" id="PLC47756.1"/>
    </source>
</evidence>
<evidence type="ECO:0000313" key="5">
    <source>
        <dbReference type="EMBL" id="RNE31217.1"/>
    </source>
</evidence>
<feature type="domain" description="Ribosomal protein eL8/eL30/eS12/Gadd45" evidence="1">
    <location>
        <begin position="7"/>
        <end position="96"/>
    </location>
</feature>
<accession>A0A1Y2KW50</accession>
<dbReference type="Proteomes" id="UP000284716">
    <property type="component" value="Unassembled WGS sequence"/>
</dbReference>
<dbReference type="InterPro" id="IPR029064">
    <property type="entry name" value="Ribosomal_eL30-like_sf"/>
</dbReference>
<dbReference type="Gene3D" id="3.30.1330.30">
    <property type="match status" value="1"/>
</dbReference>